<dbReference type="RefSeq" id="WP_255928981.1">
    <property type="nucleotide sequence ID" value="NZ_JANFQP010000002.1"/>
</dbReference>
<protein>
    <recommendedName>
        <fullName evidence="3">ATP-binding protein</fullName>
    </recommendedName>
</protein>
<dbReference type="InterPro" id="IPR036890">
    <property type="entry name" value="HATPase_C_sf"/>
</dbReference>
<keyword evidence="2" id="KW-1185">Reference proteome</keyword>
<comment type="caution">
    <text evidence="1">The sequence shown here is derived from an EMBL/GenBank/DDBJ whole genome shotgun (WGS) entry which is preliminary data.</text>
</comment>
<dbReference type="EMBL" id="JBHULG010000002">
    <property type="protein sequence ID" value="MFD2545174.1"/>
    <property type="molecule type" value="Genomic_DNA"/>
</dbReference>
<evidence type="ECO:0000313" key="1">
    <source>
        <dbReference type="EMBL" id="MFD2545174.1"/>
    </source>
</evidence>
<sequence>MIFLKIPNDIKSDYEGYNFFVNLFHSVKDLKEQEIIFDFKEVSFFEANLSAVFGVMLEMLFYNNNKVKFHNVINRVETILRKNEFLTQLGYAPVHDDYDTSLRYMRFEPADDEGFNNYIKNQLLGKRDFPAISKMLSKEILRNIFEIYENARTHGKCDFIHTCGQFFPRKPNKPLHFTVVDKGLNIKENVSSFRGKEIDAREAIEWAMVKGNTTKLQTSGGLGLALIFEFIKLNRGKIQIVSANGFYEYRNGLVTTEILDNYFEGTIVNITFNFNDTSFYSLNDEKEDLSNLF</sequence>
<gene>
    <name evidence="1" type="ORF">ACFSO8_06845</name>
</gene>
<evidence type="ECO:0008006" key="3">
    <source>
        <dbReference type="Google" id="ProtNLM"/>
    </source>
</evidence>
<name>A0ABW5K8L3_9FLAO</name>
<reference evidence="2" key="1">
    <citation type="journal article" date="2019" name="Int. J. Syst. Evol. Microbiol.">
        <title>The Global Catalogue of Microorganisms (GCM) 10K type strain sequencing project: providing services to taxonomists for standard genome sequencing and annotation.</title>
        <authorList>
            <consortium name="The Broad Institute Genomics Platform"/>
            <consortium name="The Broad Institute Genome Sequencing Center for Infectious Disease"/>
            <person name="Wu L."/>
            <person name="Ma J."/>
        </authorList>
    </citation>
    <scope>NUCLEOTIDE SEQUENCE [LARGE SCALE GENOMIC DNA]</scope>
    <source>
        <strain evidence="2">KCTC 52204</strain>
    </source>
</reference>
<organism evidence="1 2">
    <name type="scientific">Kaistella montana</name>
    <dbReference type="NCBI Taxonomy" id="1849733"/>
    <lineage>
        <taxon>Bacteria</taxon>
        <taxon>Pseudomonadati</taxon>
        <taxon>Bacteroidota</taxon>
        <taxon>Flavobacteriia</taxon>
        <taxon>Flavobacteriales</taxon>
        <taxon>Weeksellaceae</taxon>
        <taxon>Chryseobacterium group</taxon>
        <taxon>Kaistella</taxon>
    </lineage>
</organism>
<dbReference type="Gene3D" id="3.30.565.10">
    <property type="entry name" value="Histidine kinase-like ATPase, C-terminal domain"/>
    <property type="match status" value="1"/>
</dbReference>
<proteinExistence type="predicted"/>
<dbReference type="SUPFAM" id="SSF55874">
    <property type="entry name" value="ATPase domain of HSP90 chaperone/DNA topoisomerase II/histidine kinase"/>
    <property type="match status" value="1"/>
</dbReference>
<evidence type="ECO:0000313" key="2">
    <source>
        <dbReference type="Proteomes" id="UP001597394"/>
    </source>
</evidence>
<accession>A0ABW5K8L3</accession>
<dbReference type="Proteomes" id="UP001597394">
    <property type="component" value="Unassembled WGS sequence"/>
</dbReference>